<dbReference type="Pfam" id="PF00082">
    <property type="entry name" value="Peptidase_S8"/>
    <property type="match status" value="1"/>
</dbReference>
<comment type="caution">
    <text evidence="6">The sequence shown here is derived from an EMBL/GenBank/DDBJ whole genome shotgun (WGS) entry which is preliminary data.</text>
</comment>
<feature type="region of interest" description="Disordered" evidence="4">
    <location>
        <begin position="82"/>
        <end position="101"/>
    </location>
</feature>
<evidence type="ECO:0000313" key="6">
    <source>
        <dbReference type="EMBL" id="KAF9591270.1"/>
    </source>
</evidence>
<organism evidence="6 7">
    <name type="scientific">Coptis chinensis</name>
    <dbReference type="NCBI Taxonomy" id="261450"/>
    <lineage>
        <taxon>Eukaryota</taxon>
        <taxon>Viridiplantae</taxon>
        <taxon>Streptophyta</taxon>
        <taxon>Embryophyta</taxon>
        <taxon>Tracheophyta</taxon>
        <taxon>Spermatophyta</taxon>
        <taxon>Magnoliopsida</taxon>
        <taxon>Ranunculales</taxon>
        <taxon>Ranunculaceae</taxon>
        <taxon>Coptidoideae</taxon>
        <taxon>Coptis</taxon>
    </lineage>
</organism>
<dbReference type="Gene3D" id="3.40.50.200">
    <property type="entry name" value="Peptidase S8/S53 domain"/>
    <property type="match status" value="1"/>
</dbReference>
<dbReference type="PROSITE" id="PS51892">
    <property type="entry name" value="SUBTILASE"/>
    <property type="match status" value="1"/>
</dbReference>
<evidence type="ECO:0000256" key="2">
    <source>
        <dbReference type="ARBA" id="ARBA00022729"/>
    </source>
</evidence>
<evidence type="ECO:0000256" key="4">
    <source>
        <dbReference type="SAM" id="MobiDB-lite"/>
    </source>
</evidence>
<dbReference type="InterPro" id="IPR036852">
    <property type="entry name" value="Peptidase_S8/S53_dom_sf"/>
</dbReference>
<dbReference type="SUPFAM" id="SSF52743">
    <property type="entry name" value="Subtilisin-like"/>
    <property type="match status" value="1"/>
</dbReference>
<sequence length="101" mass="10700">MQFDGCSGSNARGAPPSARIAVYKVCWEEGCDAQDILSAFDDAISDGVDILSVSLGREKSDDYSIDPIAIFAFHAMQNGILTSQSAGNNGPEPDRFESIAP</sequence>
<evidence type="ECO:0000256" key="3">
    <source>
        <dbReference type="PROSITE-ProRule" id="PRU01240"/>
    </source>
</evidence>
<protein>
    <recommendedName>
        <fullName evidence="5">Peptidase S8/S53 domain-containing protein</fullName>
    </recommendedName>
</protein>
<keyword evidence="7" id="KW-1185">Reference proteome</keyword>
<comment type="caution">
    <text evidence="3">Lacks conserved residue(s) required for the propagation of feature annotation.</text>
</comment>
<comment type="similarity">
    <text evidence="1 3">Belongs to the peptidase S8 family.</text>
</comment>
<reference evidence="6 7" key="1">
    <citation type="submission" date="2020-10" db="EMBL/GenBank/DDBJ databases">
        <title>The Coptis chinensis genome and diversification of protoberbering-type alkaloids.</title>
        <authorList>
            <person name="Wang B."/>
            <person name="Shu S."/>
            <person name="Song C."/>
            <person name="Liu Y."/>
        </authorList>
    </citation>
    <scope>NUCLEOTIDE SEQUENCE [LARGE SCALE GENOMIC DNA]</scope>
    <source>
        <strain evidence="6">HL-2020</strain>
        <tissue evidence="6">Leaf</tissue>
    </source>
</reference>
<dbReference type="InterPro" id="IPR045051">
    <property type="entry name" value="SBT"/>
</dbReference>
<accession>A0A835H2Z7</accession>
<dbReference type="GO" id="GO:0006508">
    <property type="term" value="P:proteolysis"/>
    <property type="evidence" value="ECO:0007669"/>
    <property type="project" value="InterPro"/>
</dbReference>
<feature type="domain" description="Peptidase S8/S53" evidence="5">
    <location>
        <begin position="9"/>
        <end position="93"/>
    </location>
</feature>
<dbReference type="EMBL" id="JADFTS010000008">
    <property type="protein sequence ID" value="KAF9591270.1"/>
    <property type="molecule type" value="Genomic_DNA"/>
</dbReference>
<proteinExistence type="inferred from homology"/>
<evidence type="ECO:0000256" key="1">
    <source>
        <dbReference type="ARBA" id="ARBA00011073"/>
    </source>
</evidence>
<dbReference type="OrthoDB" id="4803627at2759"/>
<keyword evidence="2" id="KW-0732">Signal</keyword>
<feature type="compositionally biased region" description="Basic and acidic residues" evidence="4">
    <location>
        <begin position="92"/>
        <end position="101"/>
    </location>
</feature>
<name>A0A835H2Z7_9MAGN</name>
<dbReference type="GO" id="GO:0004252">
    <property type="term" value="F:serine-type endopeptidase activity"/>
    <property type="evidence" value="ECO:0007669"/>
    <property type="project" value="InterPro"/>
</dbReference>
<dbReference type="Proteomes" id="UP000631114">
    <property type="component" value="Unassembled WGS sequence"/>
</dbReference>
<dbReference type="AlphaFoldDB" id="A0A835H2Z7"/>
<gene>
    <name evidence="6" type="ORF">IFM89_003221</name>
</gene>
<dbReference type="PANTHER" id="PTHR10795">
    <property type="entry name" value="PROPROTEIN CONVERTASE SUBTILISIN/KEXIN"/>
    <property type="match status" value="1"/>
</dbReference>
<evidence type="ECO:0000313" key="7">
    <source>
        <dbReference type="Proteomes" id="UP000631114"/>
    </source>
</evidence>
<evidence type="ECO:0000259" key="5">
    <source>
        <dbReference type="Pfam" id="PF00082"/>
    </source>
</evidence>
<dbReference type="InterPro" id="IPR000209">
    <property type="entry name" value="Peptidase_S8/S53_dom"/>
</dbReference>